<feature type="domain" description="B12-binding" evidence="8">
    <location>
        <begin position="58"/>
        <end position="140"/>
    </location>
</feature>
<dbReference type="PROSITE" id="PS51918">
    <property type="entry name" value="RADICAL_SAM"/>
    <property type="match status" value="1"/>
</dbReference>
<keyword evidence="3" id="KW-0808">Transferase</keyword>
<dbReference type="EMBL" id="ADLO01000029">
    <property type="protein sequence ID" value="KGF56730.1"/>
    <property type="molecule type" value="Genomic_DNA"/>
</dbReference>
<dbReference type="Gene3D" id="3.40.50.280">
    <property type="entry name" value="Cobalamin-binding domain"/>
    <property type="match status" value="1"/>
</dbReference>
<dbReference type="GO" id="GO:0031419">
    <property type="term" value="F:cobalamin binding"/>
    <property type="evidence" value="ECO:0007669"/>
    <property type="project" value="InterPro"/>
</dbReference>
<accession>A0A096BC95</accession>
<dbReference type="eggNOG" id="COG1032">
    <property type="taxonomic scope" value="Bacteria"/>
</dbReference>
<keyword evidence="5" id="KW-0479">Metal-binding</keyword>
<dbReference type="InterPro" id="IPR007197">
    <property type="entry name" value="rSAM"/>
</dbReference>
<evidence type="ECO:0000256" key="1">
    <source>
        <dbReference type="ARBA" id="ARBA00001966"/>
    </source>
</evidence>
<dbReference type="GO" id="GO:0005829">
    <property type="term" value="C:cytosol"/>
    <property type="evidence" value="ECO:0007669"/>
    <property type="project" value="TreeGrafter"/>
</dbReference>
<reference evidence="10 11" key="1">
    <citation type="submission" date="2011-08" db="EMBL/GenBank/DDBJ databases">
        <title>The Genome Sequence of Clostridium orbiscindens 1_3_50AFAA.</title>
        <authorList>
            <consortium name="The Broad Institute Genome Sequencing Platform"/>
            <person name="Earl A."/>
            <person name="Ward D."/>
            <person name="Feldgarden M."/>
            <person name="Gevers D."/>
            <person name="Daigneault M."/>
            <person name="Strauss J."/>
            <person name="Allen-Vercoe E."/>
            <person name="Young S.K."/>
            <person name="Zeng Q."/>
            <person name="Gargeya S."/>
            <person name="Fitzgerald M."/>
            <person name="Haas B."/>
            <person name="Abouelleil A."/>
            <person name="Alvarado L."/>
            <person name="Arachchi H.M."/>
            <person name="Berlin A."/>
            <person name="Brown A."/>
            <person name="Chapman S.B."/>
            <person name="Chen Z."/>
            <person name="Dunbar C."/>
            <person name="Freedman E."/>
            <person name="Gearin G."/>
            <person name="Gellesch M."/>
            <person name="Goldberg J."/>
            <person name="Griggs A."/>
            <person name="Gujja S."/>
            <person name="Heiman D."/>
            <person name="Howarth C."/>
            <person name="Larson L."/>
            <person name="Lui A."/>
            <person name="MacDonald P.J.P."/>
            <person name="Montmayeur A."/>
            <person name="Murphy C."/>
            <person name="Neiman D."/>
            <person name="Pearson M."/>
            <person name="Priest M."/>
            <person name="Roberts A."/>
            <person name="Saif S."/>
            <person name="Shea T."/>
            <person name="Shenoy N."/>
            <person name="Sisk P."/>
            <person name="Stolte C."/>
            <person name="Sykes S."/>
            <person name="Wortman J."/>
            <person name="Nusbaum C."/>
            <person name="Birren B."/>
        </authorList>
    </citation>
    <scope>NUCLEOTIDE SEQUENCE [LARGE SCALE GENOMIC DNA]</scope>
    <source>
        <strain evidence="10 11">1_3_50AFAA</strain>
    </source>
</reference>
<dbReference type="InterPro" id="IPR006158">
    <property type="entry name" value="Cobalamin-bd"/>
</dbReference>
<dbReference type="SUPFAM" id="SSF102114">
    <property type="entry name" value="Radical SAM enzymes"/>
    <property type="match status" value="1"/>
</dbReference>
<dbReference type="InterPro" id="IPR051198">
    <property type="entry name" value="BchE-like"/>
</dbReference>
<dbReference type="Gene3D" id="3.80.30.20">
    <property type="entry name" value="tm_1862 like domain"/>
    <property type="match status" value="1"/>
</dbReference>
<dbReference type="RefSeq" id="WP_044939108.1">
    <property type="nucleotide sequence ID" value="NZ_KN174161.1"/>
</dbReference>
<dbReference type="InterPro" id="IPR034466">
    <property type="entry name" value="Methyltransferase_Class_B"/>
</dbReference>
<keyword evidence="11" id="KW-1185">Reference proteome</keyword>
<dbReference type="SFLD" id="SFLDG01082">
    <property type="entry name" value="B12-binding_domain_containing"/>
    <property type="match status" value="1"/>
</dbReference>
<evidence type="ECO:0000259" key="8">
    <source>
        <dbReference type="PROSITE" id="PS51332"/>
    </source>
</evidence>
<dbReference type="SMART" id="SM00729">
    <property type="entry name" value="Elp3"/>
    <property type="match status" value="1"/>
</dbReference>
<evidence type="ECO:0000256" key="7">
    <source>
        <dbReference type="ARBA" id="ARBA00023014"/>
    </source>
</evidence>
<evidence type="ECO:0000313" key="10">
    <source>
        <dbReference type="EMBL" id="KGF56730.1"/>
    </source>
</evidence>
<protein>
    <submittedName>
        <fullName evidence="10">Uncharacterized protein</fullName>
    </submittedName>
</protein>
<dbReference type="PATRIC" id="fig|742738.3.peg.815"/>
<dbReference type="SFLD" id="SFLDG01123">
    <property type="entry name" value="methyltransferase_(Class_B)"/>
    <property type="match status" value="1"/>
</dbReference>
<organism evidence="10 11">
    <name type="scientific">Flavonifractor plautii 1_3_50AFAA</name>
    <dbReference type="NCBI Taxonomy" id="742738"/>
    <lineage>
        <taxon>Bacteria</taxon>
        <taxon>Bacillati</taxon>
        <taxon>Bacillota</taxon>
        <taxon>Clostridia</taxon>
        <taxon>Eubacteriales</taxon>
        <taxon>Oscillospiraceae</taxon>
        <taxon>Flavonifractor</taxon>
    </lineage>
</organism>
<dbReference type="InterPro" id="IPR058240">
    <property type="entry name" value="rSAM_sf"/>
</dbReference>
<dbReference type="Pfam" id="PF04055">
    <property type="entry name" value="Radical_SAM"/>
    <property type="match status" value="1"/>
</dbReference>
<feature type="domain" description="Radical SAM core" evidence="9">
    <location>
        <begin position="179"/>
        <end position="400"/>
    </location>
</feature>
<dbReference type="PROSITE" id="PS51332">
    <property type="entry name" value="B12_BINDING"/>
    <property type="match status" value="1"/>
</dbReference>
<evidence type="ECO:0000256" key="5">
    <source>
        <dbReference type="ARBA" id="ARBA00022723"/>
    </source>
</evidence>
<evidence type="ECO:0000256" key="6">
    <source>
        <dbReference type="ARBA" id="ARBA00023004"/>
    </source>
</evidence>
<dbReference type="GO" id="GO:0046872">
    <property type="term" value="F:metal ion binding"/>
    <property type="evidence" value="ECO:0007669"/>
    <property type="project" value="UniProtKB-KW"/>
</dbReference>
<keyword evidence="6" id="KW-0408">Iron</keyword>
<dbReference type="PANTHER" id="PTHR43409">
    <property type="entry name" value="ANAEROBIC MAGNESIUM-PROTOPORPHYRIN IX MONOMETHYL ESTER CYCLASE-RELATED"/>
    <property type="match status" value="1"/>
</dbReference>
<keyword evidence="7" id="KW-0411">Iron-sulfur</keyword>
<evidence type="ECO:0000256" key="3">
    <source>
        <dbReference type="ARBA" id="ARBA00022679"/>
    </source>
</evidence>
<evidence type="ECO:0000313" key="11">
    <source>
        <dbReference type="Proteomes" id="UP000029585"/>
    </source>
</evidence>
<evidence type="ECO:0000256" key="4">
    <source>
        <dbReference type="ARBA" id="ARBA00022691"/>
    </source>
</evidence>
<evidence type="ECO:0000256" key="2">
    <source>
        <dbReference type="ARBA" id="ARBA00022603"/>
    </source>
</evidence>
<gene>
    <name evidence="10" type="ORF">HMPREF9460_00781</name>
</gene>
<dbReference type="PANTHER" id="PTHR43409:SF7">
    <property type="entry name" value="BLL1977 PROTEIN"/>
    <property type="match status" value="1"/>
</dbReference>
<keyword evidence="2" id="KW-0489">Methyltransferase</keyword>
<comment type="caution">
    <text evidence="10">The sequence shown here is derived from an EMBL/GenBank/DDBJ whole genome shotgun (WGS) entry which is preliminary data.</text>
</comment>
<dbReference type="GO" id="GO:0051539">
    <property type="term" value="F:4 iron, 4 sulfur cluster binding"/>
    <property type="evidence" value="ECO:0007669"/>
    <property type="project" value="UniProtKB-KW"/>
</dbReference>
<comment type="cofactor">
    <cofactor evidence="1">
        <name>[4Fe-4S] cluster</name>
        <dbReference type="ChEBI" id="CHEBI:49883"/>
    </cofactor>
</comment>
<dbReference type="GO" id="GO:0003824">
    <property type="term" value="F:catalytic activity"/>
    <property type="evidence" value="ECO:0007669"/>
    <property type="project" value="InterPro"/>
</dbReference>
<dbReference type="InterPro" id="IPR006638">
    <property type="entry name" value="Elp3/MiaA/NifB-like_rSAM"/>
</dbReference>
<sequence>MKIRFLEPGNRPYKPTPLNYFVYDRYIRTPSVGLNTLATIVKELVDDTYMYSESISRIDMADVEDADIVFIGIFTFAAVRGYELADHLRAHGRGLVVLGGLHASMNCAEAARHCDYVLLGEGDETVRAFVEAVGRGERPDFPGLAWMEGEELRSTGYPPPPERFETIADRNLVHNYSKMVGHSTLWPQVHASRGCPHNCDYCALVRHFGRRVRTRSPENVVADIRESIRFFHRGHVRLAKDLWLTDDNFFADRDWAMSVLRAIVDSGIRYRFNVQARYEVGFDDEMLDLLRQAGFFELDLGIEFLDDASFATYHKKSTRQEIIDAIRNIRAHGLSVRGLFILGSDDQEAGVGDQLADFVIQNHIQGTLIQCMYFVPGTPVYEANRDRLLHQDWSKYNGNAVHFPRRMTPYQLQLEHIRASRKIYSWRRLFSALVREDPIHKLLFLGEFFWHMSVRSDLKKELPYLKRISEQAACAPH</sequence>
<evidence type="ECO:0000259" key="9">
    <source>
        <dbReference type="PROSITE" id="PS51918"/>
    </source>
</evidence>
<dbReference type="Proteomes" id="UP000029585">
    <property type="component" value="Unassembled WGS sequence"/>
</dbReference>
<dbReference type="InterPro" id="IPR023404">
    <property type="entry name" value="rSAM_horseshoe"/>
</dbReference>
<name>A0A096BC95_FLAPL</name>
<keyword evidence="4" id="KW-0949">S-adenosyl-L-methionine</keyword>
<dbReference type="SFLD" id="SFLDS00029">
    <property type="entry name" value="Radical_SAM"/>
    <property type="match status" value="1"/>
</dbReference>
<proteinExistence type="predicted"/>
<dbReference type="HOGENOM" id="CLU_021572_5_1_9"/>
<dbReference type="AlphaFoldDB" id="A0A096BC95"/>